<feature type="domain" description="Fumarylacetoacetase-like C-terminal" evidence="2">
    <location>
        <begin position="89"/>
        <end position="256"/>
    </location>
</feature>
<keyword evidence="4" id="KW-1185">Reference proteome</keyword>
<dbReference type="InterPro" id="IPR050772">
    <property type="entry name" value="Hydratase-Decarb/MhpD_sf"/>
</dbReference>
<organism evidence="3 4">
    <name type="scientific">Mycobacteroides franklinii</name>
    <dbReference type="NCBI Taxonomy" id="948102"/>
    <lineage>
        <taxon>Bacteria</taxon>
        <taxon>Bacillati</taxon>
        <taxon>Actinomycetota</taxon>
        <taxon>Actinomycetes</taxon>
        <taxon>Mycobacteriales</taxon>
        <taxon>Mycobacteriaceae</taxon>
        <taxon>Mycobacteroides</taxon>
    </lineage>
</organism>
<accession>A0A4R8RB47</accession>
<dbReference type="InterPro" id="IPR011234">
    <property type="entry name" value="Fumarylacetoacetase-like_C"/>
</dbReference>
<dbReference type="PANTHER" id="PTHR30143:SF0">
    <property type="entry name" value="2-KETO-4-PENTENOATE HYDRATASE"/>
    <property type="match status" value="1"/>
</dbReference>
<dbReference type="Proteomes" id="UP000295165">
    <property type="component" value="Unassembled WGS sequence"/>
</dbReference>
<evidence type="ECO:0000256" key="1">
    <source>
        <dbReference type="ARBA" id="ARBA00023239"/>
    </source>
</evidence>
<proteinExistence type="predicted"/>
<dbReference type="Gene3D" id="3.90.850.10">
    <property type="entry name" value="Fumarylacetoacetase-like, C-terminal domain"/>
    <property type="match status" value="1"/>
</dbReference>
<dbReference type="AlphaFoldDB" id="A0A4R8RB47"/>
<dbReference type="GO" id="GO:0005737">
    <property type="term" value="C:cytoplasm"/>
    <property type="evidence" value="ECO:0007669"/>
    <property type="project" value="TreeGrafter"/>
</dbReference>
<sequence>MTIASGRINAAAEQLWVAQCDRAPIAPLTVAYPGLDIAGAYAIQQVNLRRRLTAGAVLRGRKIGLTSEPMQTLLGVNEPDFGFILDDMVISADSVAVERFCAPRVEPEVAFLLRSPLRGPNVGVDDVWTATEAVATALEIVDSRIADWKLTLPDTVADNASSGAVVLGDWVPFTEEMDLPHAAATLELNGEQIGTGNGSAVMGDPAAAVAWLANALAEYGTELEAGQFVMSGSFTSAAFVTRGDVAVATISGLGTASLAFE</sequence>
<dbReference type="Pfam" id="PF01557">
    <property type="entry name" value="FAA_hydrolase"/>
    <property type="match status" value="1"/>
</dbReference>
<keyword evidence="1 3" id="KW-0456">Lyase</keyword>
<evidence type="ECO:0000313" key="3">
    <source>
        <dbReference type="EMBL" id="TDZ53561.1"/>
    </source>
</evidence>
<dbReference type="SUPFAM" id="SSF56529">
    <property type="entry name" value="FAH"/>
    <property type="match status" value="1"/>
</dbReference>
<dbReference type="InterPro" id="IPR036663">
    <property type="entry name" value="Fumarylacetoacetase_C_sf"/>
</dbReference>
<dbReference type="GO" id="GO:0034856">
    <property type="term" value="F:2-hydroxyhexa-2,4-dienoate hydratase activity"/>
    <property type="evidence" value="ECO:0007669"/>
    <property type="project" value="UniProtKB-EC"/>
</dbReference>
<dbReference type="GO" id="GO:0008684">
    <property type="term" value="F:2-oxopent-4-enoate hydratase activity"/>
    <property type="evidence" value="ECO:0007669"/>
    <property type="project" value="TreeGrafter"/>
</dbReference>
<dbReference type="EMBL" id="PECC01000012">
    <property type="protein sequence ID" value="TDZ53561.1"/>
    <property type="molecule type" value="Genomic_DNA"/>
</dbReference>
<comment type="caution">
    <text evidence="3">The sequence shown here is derived from an EMBL/GenBank/DDBJ whole genome shotgun (WGS) entry which is preliminary data.</text>
</comment>
<name>A0A4R8RB47_9MYCO</name>
<dbReference type="RefSeq" id="WP_420891900.1">
    <property type="nucleotide sequence ID" value="NZ_PECB01000002.1"/>
</dbReference>
<gene>
    <name evidence="3" type="primary">tesE_1</name>
    <name evidence="3" type="ORF">CCUG63697_00137</name>
</gene>
<reference evidence="3 4" key="1">
    <citation type="journal article" date="2019" name="Sci. Rep.">
        <title>Extended insight into the Mycobacterium chelonae-abscessus complex through whole genome sequencing of Mycobacterium salmoniphilum outbreak and Mycobacterium salmoniphilum-like strains.</title>
        <authorList>
            <person name="Behra P.R.K."/>
            <person name="Das S."/>
            <person name="Pettersson B.M.F."/>
            <person name="Shirreff L."/>
            <person name="DuCote T."/>
            <person name="Jacobsson K.G."/>
            <person name="Ennis D.G."/>
            <person name="Kirsebom L.A."/>
        </authorList>
    </citation>
    <scope>NUCLEOTIDE SEQUENCE [LARGE SCALE GENOMIC DNA]</scope>
    <source>
        <strain evidence="3 4">CCUG 63697</strain>
    </source>
</reference>
<dbReference type="EC" id="4.2.1.132" evidence="3"/>
<evidence type="ECO:0000259" key="2">
    <source>
        <dbReference type="Pfam" id="PF01557"/>
    </source>
</evidence>
<dbReference type="PANTHER" id="PTHR30143">
    <property type="entry name" value="ACID HYDRATASE"/>
    <property type="match status" value="1"/>
</dbReference>
<evidence type="ECO:0000313" key="4">
    <source>
        <dbReference type="Proteomes" id="UP000295165"/>
    </source>
</evidence>
<protein>
    <submittedName>
        <fullName evidence="3">2-hydroxyhexa-2,4-dienoate hydratase</fullName>
        <ecNumber evidence="3">4.2.1.132</ecNumber>
    </submittedName>
</protein>